<evidence type="ECO:0000256" key="1">
    <source>
        <dbReference type="ARBA" id="ARBA00023125"/>
    </source>
</evidence>
<feature type="compositionally biased region" description="Low complexity" evidence="3">
    <location>
        <begin position="1370"/>
        <end position="1392"/>
    </location>
</feature>
<feature type="region of interest" description="Disordered" evidence="3">
    <location>
        <begin position="591"/>
        <end position="768"/>
    </location>
</feature>
<feature type="compositionally biased region" description="Low complexity" evidence="3">
    <location>
        <begin position="1296"/>
        <end position="1314"/>
    </location>
</feature>
<dbReference type="SMART" id="SM00339">
    <property type="entry name" value="FH"/>
    <property type="match status" value="1"/>
</dbReference>
<dbReference type="PROSITE" id="PS00658">
    <property type="entry name" value="FORK_HEAD_2"/>
    <property type="match status" value="1"/>
</dbReference>
<feature type="compositionally biased region" description="Basic and acidic residues" evidence="3">
    <location>
        <begin position="369"/>
        <end position="389"/>
    </location>
</feature>
<dbReference type="InterPro" id="IPR030456">
    <property type="entry name" value="TF_fork_head_CS_2"/>
</dbReference>
<dbReference type="RefSeq" id="XP_033670240.1">
    <property type="nucleotide sequence ID" value="XM_033805458.1"/>
</dbReference>
<feature type="compositionally biased region" description="Basic and acidic residues" evidence="3">
    <location>
        <begin position="694"/>
        <end position="705"/>
    </location>
</feature>
<feature type="compositionally biased region" description="Basic residues" evidence="3">
    <location>
        <begin position="456"/>
        <end position="465"/>
    </location>
</feature>
<reference evidence="5" key="1">
    <citation type="journal article" date="2020" name="Stud. Mycol.">
        <title>101 Dothideomycetes genomes: a test case for predicting lifestyles and emergence of pathogens.</title>
        <authorList>
            <person name="Haridas S."/>
            <person name="Albert R."/>
            <person name="Binder M."/>
            <person name="Bloem J."/>
            <person name="Labutti K."/>
            <person name="Salamov A."/>
            <person name="Andreopoulos B."/>
            <person name="Baker S."/>
            <person name="Barry K."/>
            <person name="Bills G."/>
            <person name="Bluhm B."/>
            <person name="Cannon C."/>
            <person name="Castanera R."/>
            <person name="Culley D."/>
            <person name="Daum C."/>
            <person name="Ezra D."/>
            <person name="Gonzalez J."/>
            <person name="Henrissat B."/>
            <person name="Kuo A."/>
            <person name="Liang C."/>
            <person name="Lipzen A."/>
            <person name="Lutzoni F."/>
            <person name="Magnuson J."/>
            <person name="Mondo S."/>
            <person name="Nolan M."/>
            <person name="Ohm R."/>
            <person name="Pangilinan J."/>
            <person name="Park H.-J."/>
            <person name="Ramirez L."/>
            <person name="Alfaro M."/>
            <person name="Sun H."/>
            <person name="Tritt A."/>
            <person name="Yoshinaga Y."/>
            <person name="Zwiers L.-H."/>
            <person name="Turgeon B."/>
            <person name="Goodwin S."/>
            <person name="Spatafora J."/>
            <person name="Crous P."/>
            <person name="Grigoriev I."/>
        </authorList>
    </citation>
    <scope>NUCLEOTIDE SEQUENCE</scope>
    <source>
        <strain evidence="5">ATCC 36951</strain>
    </source>
</reference>
<dbReference type="GeneID" id="54558730"/>
<keyword evidence="6" id="KW-1185">Reference proteome</keyword>
<feature type="compositionally biased region" description="Low complexity" evidence="3">
    <location>
        <begin position="706"/>
        <end position="718"/>
    </location>
</feature>
<gene>
    <name evidence="5" type="ORF">M409DRAFT_20575</name>
</gene>
<feature type="region of interest" description="Disordered" evidence="3">
    <location>
        <begin position="956"/>
        <end position="1066"/>
    </location>
</feature>
<feature type="compositionally biased region" description="Polar residues" evidence="3">
    <location>
        <begin position="1323"/>
        <end position="1347"/>
    </location>
</feature>
<keyword evidence="1 2" id="KW-0238">DNA-binding</keyword>
<dbReference type="PROSITE" id="PS50039">
    <property type="entry name" value="FORK_HEAD_3"/>
    <property type="match status" value="1"/>
</dbReference>
<dbReference type="Pfam" id="PF00250">
    <property type="entry name" value="Forkhead"/>
    <property type="match status" value="1"/>
</dbReference>
<dbReference type="SUPFAM" id="SSF46785">
    <property type="entry name" value="Winged helix' DNA-binding domain"/>
    <property type="match status" value="1"/>
</dbReference>
<dbReference type="InterPro" id="IPR036390">
    <property type="entry name" value="WH_DNA-bd_sf"/>
</dbReference>
<dbReference type="OrthoDB" id="5402974at2759"/>
<sequence length="1425" mass="154774">MCVLYRDPALPLVPPPGFRHADESLNEAARSAAALEQEELPDLGPVFEVVQAYRQQEERRKQIKVVLRGQPSVAFLEIGQQKGSEIADPDANKNIHHHHPSPSISATDGRAIPTEQPLPHLNLARDAAIVHLEPRPNGGFAIGAAPVPTLSPTPVGVLWPSQLQRLFGGHFQPKFKGPVNRTPPRLVSRAYTAAKLSLLRLKTSIQNYEAGPPLLPQTMESAGLHETPLQHRHHSPNLHVMPSDLGTPAHVTDHGVPSNLRSTEDNLFDQPFPPELDPVGANDLPLDHPTLFTTSSHDHEPATPVPNSLEHDATSVALDSVLEAQPGPLTSEQLQESGYAMLSFADSYHVLKHPNLVIVRDENYQRRAQAEKKMEKREARRREIQERHTQQALNDYAQEPSQPSQTGDDVAPYPSSGSGDGDALEGRPARGLLSHYSEQGGPVAYYPPSDDDAERFRRRERRRIKPSSSSATSIAPNDLHQFDTITMSARDGEAYTGSAATDDGENWAQLPVHTANPDDIKQISREHLIFSYDPENLRWVLHVVGNNAYVGDQLYRKGDKDIPLESGTEIFISTLRIVFRLPIQLDNFESVDSDEEVDELDEAATDADSTPERPLSKSSEVDVDDEDAEEPERKTQKPIKLKLKAPKAPAKEPSAGKDKGKGKGKGKGKEPPAKASGKSKAIEAKASEQPDSAKPADKGKEKEALEAAAARFGPEAVAKTLEQNGSRPANILPGSILEGLAPNEMPEKRKGPGRPPKNGFLSKRDERAVMRRQKEYERRGLTVPEFNAILAEVREEQKAKDAAAKGNKLRPEGVPDAVESIEAADQPQDGVGGQTQPGDSHTSQSADPAAGLAGPSGLTRRPLRSPSPMKPAEEFTEEELKKPQASYFYLLDEILQAVGQADLQTIYDKFQKRWPYYKYSVTTNGWQSSIRHNLSQFSRFKPVGKVGKGQLWAIDYNAPREENTKKKKTPPPPRHPQGPMQNGSMPPGMPPPYQHGQHPPQQYPPRYNQGVYNPGQGQYSSPYGSQGGQYQPHGNPGPAGYNQIMPQVNGRPVNPQAHMQPPPAPMPQPVPPANPVQAITADIMQFRNVHMERFPPEGPLYDAESKKFFQGVDYFSAIFHGQGKKEEHYPGEEALQTEPWVTLKAIFDRHDTRGSIGANSQSAESNGATNGQGQSQVEGQRPGDNGVASGQTNGQTMPPQQPHPAPQQVPQQVQQQSGHQGAPNMAPPTHVMPNVAQGVQNSVASQNAAAAAQTAQMPPVNPAGPNVQPGPQQAIHPSPIQPDVQMSDGPTGVNGAQQPTATQVATAPTPVQPALQRPDGQFGVSTAQQPMVAPASTSVQPDMQKSGAQLDIKNEQQPAVTTPVLAEVLPQQTPTASQPAPPADQSKQSSPSGEQPRPVSAGVKRSAADVEMQDAETEAKRLRTE</sequence>
<dbReference type="GO" id="GO:0043565">
    <property type="term" value="F:sequence-specific DNA binding"/>
    <property type="evidence" value="ECO:0007669"/>
    <property type="project" value="InterPro"/>
</dbReference>
<feature type="domain" description="Fork-head" evidence="4">
    <location>
        <begin position="882"/>
        <end position="969"/>
    </location>
</feature>
<feature type="compositionally biased region" description="Basic and acidic residues" evidence="3">
    <location>
        <begin position="795"/>
        <end position="813"/>
    </location>
</feature>
<dbReference type="GO" id="GO:0003700">
    <property type="term" value="F:DNA-binding transcription factor activity"/>
    <property type="evidence" value="ECO:0007669"/>
    <property type="project" value="InterPro"/>
</dbReference>
<feature type="DNA-binding region" description="Fork-head" evidence="2">
    <location>
        <begin position="882"/>
        <end position="969"/>
    </location>
</feature>
<evidence type="ECO:0000313" key="5">
    <source>
        <dbReference type="EMBL" id="KAF2169351.1"/>
    </source>
</evidence>
<dbReference type="Gene3D" id="1.10.10.10">
    <property type="entry name" value="Winged helix-like DNA-binding domain superfamily/Winged helix DNA-binding domain"/>
    <property type="match status" value="1"/>
</dbReference>
<dbReference type="EMBL" id="ML993588">
    <property type="protein sequence ID" value="KAF2169351.1"/>
    <property type="molecule type" value="Genomic_DNA"/>
</dbReference>
<dbReference type="Proteomes" id="UP000799537">
    <property type="component" value="Unassembled WGS sequence"/>
</dbReference>
<feature type="region of interest" description="Disordered" evidence="3">
    <location>
        <begin position="1153"/>
        <end position="1425"/>
    </location>
</feature>
<feature type="compositionally biased region" description="Basic residues" evidence="3">
    <location>
        <begin position="636"/>
        <end position="645"/>
    </location>
</feature>
<feature type="region of interest" description="Disordered" evidence="3">
    <location>
        <begin position="85"/>
        <end position="109"/>
    </location>
</feature>
<feature type="compositionally biased region" description="Low complexity" evidence="3">
    <location>
        <begin position="1239"/>
        <end position="1256"/>
    </location>
</feature>
<evidence type="ECO:0000256" key="3">
    <source>
        <dbReference type="SAM" id="MobiDB-lite"/>
    </source>
</evidence>
<feature type="compositionally biased region" description="Low complexity" evidence="3">
    <location>
        <begin position="1208"/>
        <end position="1223"/>
    </location>
</feature>
<feature type="compositionally biased region" description="Polar residues" evidence="3">
    <location>
        <begin position="466"/>
        <end position="475"/>
    </location>
</feature>
<organism evidence="5 6">
    <name type="scientific">Zasmidium cellare ATCC 36951</name>
    <dbReference type="NCBI Taxonomy" id="1080233"/>
    <lineage>
        <taxon>Eukaryota</taxon>
        <taxon>Fungi</taxon>
        <taxon>Dikarya</taxon>
        <taxon>Ascomycota</taxon>
        <taxon>Pezizomycotina</taxon>
        <taxon>Dothideomycetes</taxon>
        <taxon>Dothideomycetidae</taxon>
        <taxon>Mycosphaerellales</taxon>
        <taxon>Mycosphaerellaceae</taxon>
        <taxon>Zasmidium</taxon>
    </lineage>
</organism>
<dbReference type="InterPro" id="IPR036388">
    <property type="entry name" value="WH-like_DNA-bd_sf"/>
</dbReference>
<comment type="subcellular location">
    <subcellularLocation>
        <location evidence="2">Nucleus</location>
    </subcellularLocation>
</comment>
<feature type="compositionally biased region" description="Low complexity" evidence="3">
    <location>
        <begin position="994"/>
        <end position="1032"/>
    </location>
</feature>
<evidence type="ECO:0000256" key="2">
    <source>
        <dbReference type="PROSITE-ProRule" id="PRU00089"/>
    </source>
</evidence>
<feature type="compositionally biased region" description="Acidic residues" evidence="3">
    <location>
        <begin position="591"/>
        <end position="605"/>
    </location>
</feature>
<feature type="compositionally biased region" description="Low complexity" evidence="3">
    <location>
        <begin position="977"/>
        <end position="986"/>
    </location>
</feature>
<feature type="compositionally biased region" description="Polar residues" evidence="3">
    <location>
        <begin position="836"/>
        <end position="846"/>
    </location>
</feature>
<evidence type="ECO:0000259" key="4">
    <source>
        <dbReference type="PROSITE" id="PS50039"/>
    </source>
</evidence>
<name>A0A6A6CQK5_ZASCE</name>
<feature type="compositionally biased region" description="Polar residues" evidence="3">
    <location>
        <begin position="1157"/>
        <end position="1178"/>
    </location>
</feature>
<protein>
    <recommendedName>
        <fullName evidence="4">Fork-head domain-containing protein</fullName>
    </recommendedName>
</protein>
<feature type="compositionally biased region" description="Basic and acidic residues" evidence="3">
    <location>
        <begin position="654"/>
        <end position="672"/>
    </location>
</feature>
<dbReference type="InterPro" id="IPR001766">
    <property type="entry name" value="Fork_head_dom"/>
</dbReference>
<accession>A0A6A6CQK5</accession>
<feature type="region of interest" description="Disordered" evidence="3">
    <location>
        <begin position="795"/>
        <end position="878"/>
    </location>
</feature>
<feature type="region of interest" description="Disordered" evidence="3">
    <location>
        <begin position="369"/>
        <end position="480"/>
    </location>
</feature>
<feature type="region of interest" description="Disordered" evidence="3">
    <location>
        <begin position="246"/>
        <end position="272"/>
    </location>
</feature>
<evidence type="ECO:0000313" key="6">
    <source>
        <dbReference type="Proteomes" id="UP000799537"/>
    </source>
</evidence>
<feature type="compositionally biased region" description="Polar residues" evidence="3">
    <location>
        <begin position="1188"/>
        <end position="1197"/>
    </location>
</feature>
<keyword evidence="2" id="KW-0539">Nucleus</keyword>
<dbReference type="GO" id="GO:0005634">
    <property type="term" value="C:nucleus"/>
    <property type="evidence" value="ECO:0007669"/>
    <property type="project" value="UniProtKB-SubCell"/>
</dbReference>
<feature type="compositionally biased region" description="Acidic residues" evidence="3">
    <location>
        <begin position="621"/>
        <end position="630"/>
    </location>
</feature>
<proteinExistence type="predicted"/>